<comment type="caution">
    <text evidence="2">The sequence shown here is derived from an EMBL/GenBank/DDBJ whole genome shotgun (WGS) entry which is preliminary data.</text>
</comment>
<sequence length="153" mass="15853">SVTISAQLVNIGGLSGEYHLMVNIEDLLETSRVIGLAPGQSQEISFPVTPDSSGSYRVEVGSLQGNFVVKETPSPLLPAAKSGGAVESGGVAEAGGYTWLPAVILAVLAMVALAFTTGPKLLPKYNSAILKVKALPKLYELRKKGRGGEMGGE</sequence>
<dbReference type="EMBL" id="BARU01045300">
    <property type="protein sequence ID" value="GAH91969.1"/>
    <property type="molecule type" value="Genomic_DNA"/>
</dbReference>
<evidence type="ECO:0000313" key="2">
    <source>
        <dbReference type="EMBL" id="GAH91969.1"/>
    </source>
</evidence>
<name>X1KPA7_9ZZZZ</name>
<protein>
    <recommendedName>
        <fullName evidence="3">CARDB domain-containing protein</fullName>
    </recommendedName>
</protein>
<feature type="non-terminal residue" evidence="2">
    <location>
        <position position="1"/>
    </location>
</feature>
<accession>X1KPA7</accession>
<keyword evidence="1" id="KW-0472">Membrane</keyword>
<dbReference type="InterPro" id="IPR013783">
    <property type="entry name" value="Ig-like_fold"/>
</dbReference>
<keyword evidence="1" id="KW-0812">Transmembrane</keyword>
<feature type="transmembrane region" description="Helical" evidence="1">
    <location>
        <begin position="96"/>
        <end position="115"/>
    </location>
</feature>
<dbReference type="AlphaFoldDB" id="X1KPA7"/>
<proteinExistence type="predicted"/>
<feature type="non-terminal residue" evidence="2">
    <location>
        <position position="153"/>
    </location>
</feature>
<keyword evidence="1" id="KW-1133">Transmembrane helix</keyword>
<reference evidence="2" key="1">
    <citation type="journal article" date="2014" name="Front. Microbiol.">
        <title>High frequency of phylogenetically diverse reductive dehalogenase-homologous genes in deep subseafloor sedimentary metagenomes.</title>
        <authorList>
            <person name="Kawai M."/>
            <person name="Futagami T."/>
            <person name="Toyoda A."/>
            <person name="Takaki Y."/>
            <person name="Nishi S."/>
            <person name="Hori S."/>
            <person name="Arai W."/>
            <person name="Tsubouchi T."/>
            <person name="Morono Y."/>
            <person name="Uchiyama I."/>
            <person name="Ito T."/>
            <person name="Fujiyama A."/>
            <person name="Inagaki F."/>
            <person name="Takami H."/>
        </authorList>
    </citation>
    <scope>NUCLEOTIDE SEQUENCE</scope>
    <source>
        <strain evidence="2">Expedition CK06-06</strain>
    </source>
</reference>
<gene>
    <name evidence="2" type="ORF">S03H2_68793</name>
</gene>
<organism evidence="2">
    <name type="scientific">marine sediment metagenome</name>
    <dbReference type="NCBI Taxonomy" id="412755"/>
    <lineage>
        <taxon>unclassified sequences</taxon>
        <taxon>metagenomes</taxon>
        <taxon>ecological metagenomes</taxon>
    </lineage>
</organism>
<dbReference type="Gene3D" id="2.60.40.10">
    <property type="entry name" value="Immunoglobulins"/>
    <property type="match status" value="1"/>
</dbReference>
<evidence type="ECO:0008006" key="3">
    <source>
        <dbReference type="Google" id="ProtNLM"/>
    </source>
</evidence>
<evidence type="ECO:0000256" key="1">
    <source>
        <dbReference type="SAM" id="Phobius"/>
    </source>
</evidence>